<evidence type="ECO:0000256" key="3">
    <source>
        <dbReference type="ARBA" id="ARBA00023127"/>
    </source>
</evidence>
<dbReference type="SUPFAM" id="SSF47954">
    <property type="entry name" value="Cyclin-like"/>
    <property type="match status" value="2"/>
</dbReference>
<dbReference type="EMBL" id="CP093346">
    <property type="protein sequence ID" value="WOG97716.1"/>
    <property type="molecule type" value="Genomic_DNA"/>
</dbReference>
<evidence type="ECO:0000256" key="2">
    <source>
        <dbReference type="ARBA" id="ARBA00022618"/>
    </source>
</evidence>
<dbReference type="Gene3D" id="1.10.472.10">
    <property type="entry name" value="Cyclin-like"/>
    <property type="match status" value="2"/>
</dbReference>
<proteinExistence type="inferred from homology"/>
<dbReference type="AlphaFoldDB" id="A0AAF0WZE5"/>
<dbReference type="Pfam" id="PF02984">
    <property type="entry name" value="Cyclin_C"/>
    <property type="match status" value="1"/>
</dbReference>
<dbReference type="PIRSF" id="PIRSF001771">
    <property type="entry name" value="Cyclin_A_B_D_E"/>
    <property type="match status" value="1"/>
</dbReference>
<organism evidence="11 12">
    <name type="scientific">Daucus carota subsp. sativus</name>
    <name type="common">Carrot</name>
    <dbReference type="NCBI Taxonomy" id="79200"/>
    <lineage>
        <taxon>Eukaryota</taxon>
        <taxon>Viridiplantae</taxon>
        <taxon>Streptophyta</taxon>
        <taxon>Embryophyta</taxon>
        <taxon>Tracheophyta</taxon>
        <taxon>Spermatophyta</taxon>
        <taxon>Magnoliopsida</taxon>
        <taxon>eudicotyledons</taxon>
        <taxon>Gunneridae</taxon>
        <taxon>Pentapetalae</taxon>
        <taxon>asterids</taxon>
        <taxon>campanulids</taxon>
        <taxon>Apiales</taxon>
        <taxon>Apiaceae</taxon>
        <taxon>Apioideae</taxon>
        <taxon>Scandiceae</taxon>
        <taxon>Daucinae</taxon>
        <taxon>Daucus</taxon>
        <taxon>Daucus sect. Daucus</taxon>
    </lineage>
</organism>
<evidence type="ECO:0008006" key="13">
    <source>
        <dbReference type="Google" id="ProtNLM"/>
    </source>
</evidence>
<sequence length="402" mass="45640">MAGSDENCAGDARPSISQRDFLKTATQRADMGIGPTRRALSSIDLNGARYAPYVATKRAALREKNPVSRTNVLQNSTVHRPVTRKLAAQLAAKQYQPLVKEIKQPVPSFPETMEINCSIIDDNEIKIADADIDIDAGEKKDPLVEYKDDLYFYCKNVEISFCAPSNYMSSQFDINERMRRIMIDWLIEVHDKFNLRPETLYLTVNLMDRFLAVQQITRKKLQLVGVTAMLIASKYEEISAPAVEDLISITDRAFTRTEVLQMEILMVNKLQFDLSIPTVYIFVRRFLEAAKSGNEMERLAFYMIDLCLVEYQMLKFPPSMLAAAAVFTAQCTLGKAAEWSKLSEKLTDYNNHELKECSQLMVGFHRRAAAGKVTAVFRKYNTYKYGYAARAEPAHFLLVPST</sequence>
<keyword evidence="12" id="KW-1185">Reference proteome</keyword>
<dbReference type="InterPro" id="IPR036915">
    <property type="entry name" value="Cyclin-like_sf"/>
</dbReference>
<dbReference type="GO" id="GO:0010332">
    <property type="term" value="P:response to gamma radiation"/>
    <property type="evidence" value="ECO:0007669"/>
    <property type="project" value="UniProtKB-ARBA"/>
</dbReference>
<dbReference type="Proteomes" id="UP000077755">
    <property type="component" value="Chromosome 4"/>
</dbReference>
<dbReference type="SMART" id="SM00385">
    <property type="entry name" value="CYCLIN"/>
    <property type="match status" value="2"/>
</dbReference>
<dbReference type="PROSITE" id="PS00292">
    <property type="entry name" value="CYCLINS"/>
    <property type="match status" value="1"/>
</dbReference>
<feature type="domain" description="Cyclin-like" evidence="9">
    <location>
        <begin position="281"/>
        <end position="363"/>
    </location>
</feature>
<dbReference type="InterPro" id="IPR006671">
    <property type="entry name" value="Cyclin_N"/>
</dbReference>
<comment type="subunit">
    <text evidence="6">Interacts with the CDC2 and CDK2 protein kinases to form a serine/threonine kinase holoenzyme complex. The cyclin subunit imparts substrate specificity to the complex.</text>
</comment>
<evidence type="ECO:0000256" key="8">
    <source>
        <dbReference type="SAM" id="MobiDB-lite"/>
    </source>
</evidence>
<feature type="domain" description="Cyclin-like" evidence="9">
    <location>
        <begin position="184"/>
        <end position="268"/>
    </location>
</feature>
<dbReference type="InterPro" id="IPR046965">
    <property type="entry name" value="Cyclin_A/B-like"/>
</dbReference>
<dbReference type="InterPro" id="IPR039361">
    <property type="entry name" value="Cyclin"/>
</dbReference>
<dbReference type="InterPro" id="IPR048258">
    <property type="entry name" value="Cyclins_cyclin-box"/>
</dbReference>
<dbReference type="Pfam" id="PF00134">
    <property type="entry name" value="Cyclin_N"/>
    <property type="match status" value="1"/>
</dbReference>
<feature type="domain" description="Cyclin C-terminal" evidence="10">
    <location>
        <begin position="277"/>
        <end position="394"/>
    </location>
</feature>
<evidence type="ECO:0000256" key="1">
    <source>
        <dbReference type="ARBA" id="ARBA00006955"/>
    </source>
</evidence>
<dbReference type="GO" id="GO:0044772">
    <property type="term" value="P:mitotic cell cycle phase transition"/>
    <property type="evidence" value="ECO:0007669"/>
    <property type="project" value="InterPro"/>
</dbReference>
<evidence type="ECO:0000259" key="9">
    <source>
        <dbReference type="SMART" id="SM00385"/>
    </source>
</evidence>
<evidence type="ECO:0000256" key="4">
    <source>
        <dbReference type="ARBA" id="ARBA00023306"/>
    </source>
</evidence>
<keyword evidence="4" id="KW-0131">Cell cycle</keyword>
<evidence type="ECO:0000256" key="5">
    <source>
        <dbReference type="ARBA" id="ARBA00059307"/>
    </source>
</evidence>
<keyword evidence="3 7" id="KW-0195">Cyclin</keyword>
<reference evidence="11" key="2">
    <citation type="submission" date="2022-03" db="EMBL/GenBank/DDBJ databases">
        <title>Draft title - Genomic analysis of global carrot germplasm unveils the trajectory of domestication and the origin of high carotenoid orange carrot.</title>
        <authorList>
            <person name="Iorizzo M."/>
            <person name="Ellison S."/>
            <person name="Senalik D."/>
            <person name="Macko-Podgorni A."/>
            <person name="Grzebelus D."/>
            <person name="Bostan H."/>
            <person name="Rolling W."/>
            <person name="Curaba J."/>
            <person name="Simon P."/>
        </authorList>
    </citation>
    <scope>NUCLEOTIDE SEQUENCE</scope>
    <source>
        <tissue evidence="11">Leaf</tissue>
    </source>
</reference>
<gene>
    <name evidence="11" type="ORF">DCAR_0417057</name>
</gene>
<dbReference type="FunFam" id="1.10.472.10:FF:000001">
    <property type="entry name" value="G2/mitotic-specific cyclin"/>
    <property type="match status" value="1"/>
</dbReference>
<dbReference type="InterPro" id="IPR004367">
    <property type="entry name" value="Cyclin_C-dom"/>
</dbReference>
<accession>A0AAF0WZE5</accession>
<evidence type="ECO:0000313" key="11">
    <source>
        <dbReference type="EMBL" id="WOG97716.1"/>
    </source>
</evidence>
<comment type="function">
    <text evidence="5">Essential for the control of the cell cycle at the G2/M (mitosis) transition. G2/M cyclins accumulate steadily during G2 and are abruptly destroyed at mitosis.</text>
</comment>
<evidence type="ECO:0000259" key="10">
    <source>
        <dbReference type="SMART" id="SM01332"/>
    </source>
</evidence>
<evidence type="ECO:0000256" key="6">
    <source>
        <dbReference type="ARBA" id="ARBA00065123"/>
    </source>
</evidence>
<evidence type="ECO:0000256" key="7">
    <source>
        <dbReference type="RuleBase" id="RU000383"/>
    </source>
</evidence>
<dbReference type="GO" id="GO:0016538">
    <property type="term" value="F:cyclin-dependent protein serine/threonine kinase regulator activity"/>
    <property type="evidence" value="ECO:0007669"/>
    <property type="project" value="InterPro"/>
</dbReference>
<dbReference type="SMART" id="SM01332">
    <property type="entry name" value="Cyclin_C"/>
    <property type="match status" value="1"/>
</dbReference>
<reference evidence="11" key="1">
    <citation type="journal article" date="2016" name="Nat. Genet.">
        <title>A high-quality carrot genome assembly provides new insights into carotenoid accumulation and asterid genome evolution.</title>
        <authorList>
            <person name="Iorizzo M."/>
            <person name="Ellison S."/>
            <person name="Senalik D."/>
            <person name="Zeng P."/>
            <person name="Satapoomin P."/>
            <person name="Huang J."/>
            <person name="Bowman M."/>
            <person name="Iovene M."/>
            <person name="Sanseverino W."/>
            <person name="Cavagnaro P."/>
            <person name="Yildiz M."/>
            <person name="Macko-Podgorni A."/>
            <person name="Moranska E."/>
            <person name="Grzebelus E."/>
            <person name="Grzebelus D."/>
            <person name="Ashrafi H."/>
            <person name="Zheng Z."/>
            <person name="Cheng S."/>
            <person name="Spooner D."/>
            <person name="Van Deynze A."/>
            <person name="Simon P."/>
        </authorList>
    </citation>
    <scope>NUCLEOTIDE SEQUENCE</scope>
    <source>
        <tissue evidence="11">Leaf</tissue>
    </source>
</reference>
<dbReference type="InterPro" id="IPR013763">
    <property type="entry name" value="Cyclin-like_dom"/>
</dbReference>
<protein>
    <recommendedName>
        <fullName evidence="13">Cyclin N-terminal domain-containing protein</fullName>
    </recommendedName>
</protein>
<feature type="region of interest" description="Disordered" evidence="8">
    <location>
        <begin position="1"/>
        <end position="20"/>
    </location>
</feature>
<evidence type="ECO:0000313" key="12">
    <source>
        <dbReference type="Proteomes" id="UP000077755"/>
    </source>
</evidence>
<dbReference type="FunFam" id="1.10.472.10:FF:000032">
    <property type="entry name" value="G2/mitotic-specific cyclin-1"/>
    <property type="match status" value="1"/>
</dbReference>
<dbReference type="PANTHER" id="PTHR10177">
    <property type="entry name" value="CYCLINS"/>
    <property type="match status" value="1"/>
</dbReference>
<keyword evidence="2" id="KW-0132">Cell division</keyword>
<comment type="similarity">
    <text evidence="1">Belongs to the cyclin family. Cyclin AB subfamily.</text>
</comment>
<dbReference type="GO" id="GO:0051301">
    <property type="term" value="P:cell division"/>
    <property type="evidence" value="ECO:0007669"/>
    <property type="project" value="UniProtKB-KW"/>
</dbReference>
<name>A0AAF0WZE5_DAUCS</name>